<comment type="caution">
    <text evidence="1">The sequence shown here is derived from an EMBL/GenBank/DDBJ whole genome shotgun (WGS) entry which is preliminary data.</text>
</comment>
<feature type="non-terminal residue" evidence="1">
    <location>
        <position position="198"/>
    </location>
</feature>
<organism evidence="1">
    <name type="scientific">marine sediment metagenome</name>
    <dbReference type="NCBI Taxonomy" id="412755"/>
    <lineage>
        <taxon>unclassified sequences</taxon>
        <taxon>metagenomes</taxon>
        <taxon>ecological metagenomes</taxon>
    </lineage>
</organism>
<protein>
    <submittedName>
        <fullName evidence="1">Uncharacterized protein</fullName>
    </submittedName>
</protein>
<evidence type="ECO:0000313" key="1">
    <source>
        <dbReference type="EMBL" id="GAF88238.1"/>
    </source>
</evidence>
<name>X0T416_9ZZZZ</name>
<dbReference type="EMBL" id="BARS01019199">
    <property type="protein sequence ID" value="GAF88238.1"/>
    <property type="molecule type" value="Genomic_DNA"/>
</dbReference>
<dbReference type="AlphaFoldDB" id="X0T416"/>
<accession>X0T416</accession>
<reference evidence="1" key="1">
    <citation type="journal article" date="2014" name="Front. Microbiol.">
        <title>High frequency of phylogenetically diverse reductive dehalogenase-homologous genes in deep subseafloor sedimentary metagenomes.</title>
        <authorList>
            <person name="Kawai M."/>
            <person name="Futagami T."/>
            <person name="Toyoda A."/>
            <person name="Takaki Y."/>
            <person name="Nishi S."/>
            <person name="Hori S."/>
            <person name="Arai W."/>
            <person name="Tsubouchi T."/>
            <person name="Morono Y."/>
            <person name="Uchiyama I."/>
            <person name="Ito T."/>
            <person name="Fujiyama A."/>
            <person name="Inagaki F."/>
            <person name="Takami H."/>
        </authorList>
    </citation>
    <scope>NUCLEOTIDE SEQUENCE</scope>
    <source>
        <strain evidence="1">Expedition CK06-06</strain>
    </source>
</reference>
<sequence length="198" mass="23865">MKRYLEQQAFDRVSRDFTFLFRAIRKSHGELDFRLRDGYFNLYYKGNSLAKVTIRKDEYLVSIHRKFATEKVFRGDDRFKGLDEPRGNYIEYRLNPDLLHPFFQKKHLDRLGRNIAKVKSSEEIIFEQMLITDNMEREDFFIIDRQVSETAMKRRKLDLLALRQKQNNQFHFFVIEVKLGNNPELRSEVGNQLRGYVD</sequence>
<proteinExistence type="predicted"/>
<gene>
    <name evidence="1" type="ORF">S01H1_31140</name>
</gene>